<dbReference type="EMBL" id="CP001100">
    <property type="protein sequence ID" value="ACF13517.1"/>
    <property type="molecule type" value="Genomic_DNA"/>
</dbReference>
<evidence type="ECO:0000313" key="3">
    <source>
        <dbReference type="Proteomes" id="UP000001208"/>
    </source>
</evidence>
<accession>B3QXY9</accession>
<gene>
    <name evidence="2" type="ordered locus">Ctha_1053</name>
</gene>
<dbReference type="KEGG" id="cts:Ctha_1053"/>
<dbReference type="HOGENOM" id="CLU_063038_0_0_10"/>
<protein>
    <recommendedName>
        <fullName evidence="4">PorV/PorQ family protein</fullName>
    </recommendedName>
</protein>
<keyword evidence="1" id="KW-0732">Signal</keyword>
<keyword evidence="3" id="KW-1185">Reference proteome</keyword>
<dbReference type="Gene3D" id="2.40.160.60">
    <property type="entry name" value="Outer membrane protein transport protein (OMPP1/FadL/TodX)"/>
    <property type="match status" value="1"/>
</dbReference>
<dbReference type="eggNOG" id="COG2067">
    <property type="taxonomic scope" value="Bacteria"/>
</dbReference>
<dbReference type="STRING" id="517418.Ctha_1053"/>
<evidence type="ECO:0000256" key="1">
    <source>
        <dbReference type="SAM" id="SignalP"/>
    </source>
</evidence>
<organism evidence="2 3">
    <name type="scientific">Chloroherpeton thalassium (strain ATCC 35110 / GB-78)</name>
    <dbReference type="NCBI Taxonomy" id="517418"/>
    <lineage>
        <taxon>Bacteria</taxon>
        <taxon>Pseudomonadati</taxon>
        <taxon>Chlorobiota</taxon>
        <taxon>Chlorobiia</taxon>
        <taxon>Chlorobiales</taxon>
        <taxon>Chloroherpetonaceae</taxon>
        <taxon>Chloroherpeton</taxon>
    </lineage>
</organism>
<dbReference type="SUPFAM" id="SSF56935">
    <property type="entry name" value="Porins"/>
    <property type="match status" value="1"/>
</dbReference>
<proteinExistence type="predicted"/>
<name>B3QXY9_CHLT3</name>
<evidence type="ECO:0008006" key="4">
    <source>
        <dbReference type="Google" id="ProtNLM"/>
    </source>
</evidence>
<dbReference type="NCBIfam" id="NF033709">
    <property type="entry name" value="PorV_fam"/>
    <property type="match status" value="1"/>
</dbReference>
<dbReference type="OrthoDB" id="9808507at2"/>
<feature type="chain" id="PRO_5002797778" description="PorV/PorQ family protein" evidence="1">
    <location>
        <begin position="26"/>
        <end position="339"/>
    </location>
</feature>
<dbReference type="Proteomes" id="UP000001208">
    <property type="component" value="Chromosome"/>
</dbReference>
<evidence type="ECO:0000313" key="2">
    <source>
        <dbReference type="EMBL" id="ACF13517.1"/>
    </source>
</evidence>
<reference evidence="2 3" key="1">
    <citation type="submission" date="2008-06" db="EMBL/GenBank/DDBJ databases">
        <title>Complete sequence of Chloroherpeton thalassium ATCC 35110.</title>
        <authorList>
            <consortium name="US DOE Joint Genome Institute"/>
            <person name="Lucas S."/>
            <person name="Copeland A."/>
            <person name="Lapidus A."/>
            <person name="Glavina del Rio T."/>
            <person name="Dalin E."/>
            <person name="Tice H."/>
            <person name="Bruce D."/>
            <person name="Goodwin L."/>
            <person name="Pitluck S."/>
            <person name="Schmutz J."/>
            <person name="Larimer F."/>
            <person name="Land M."/>
            <person name="Hauser L."/>
            <person name="Kyrpides N."/>
            <person name="Mikhailova N."/>
            <person name="Liu Z."/>
            <person name="Li T."/>
            <person name="Zhao F."/>
            <person name="Overmann J."/>
            <person name="Bryant D.A."/>
            <person name="Richardson P."/>
        </authorList>
    </citation>
    <scope>NUCLEOTIDE SEQUENCE [LARGE SCALE GENOMIC DNA]</scope>
    <source>
        <strain evidence="3">ATCC 35110 / GB-78</strain>
    </source>
</reference>
<dbReference type="AlphaFoldDB" id="B3QXY9"/>
<feature type="signal peptide" evidence="1">
    <location>
        <begin position="1"/>
        <end position="25"/>
    </location>
</feature>
<sequence length="339" mass="36760">MKNAVPKFFSLLTVILISFSQLTNAQAVLGKYAGEFLTLGAGGRYLGMGGAAVALSQDVTAGYWNPSGLFYIDYPQVAFMHVESFGSVVNYDYASVAFPFMSNKSLGISVIRVAVSSIPDTRAAWDSEAEALRTNADELITYFDAADYAFIFSYAAKSSYQMAYGISAKILHRNIGSIATAWGVGFDIGCQYTFSNGVQLGASVQDVTTTFLAWDTGENELIAPTLKLGSAYAFGFLFGKISLAMDSDVRFEGRKKSATFSLGQASFDFHAGVEYAYRDVVALRGGVDDIGRPTLGAGLKISKLNIDYGLALYNQTDEPGNTHRISLQIELHQENFKRN</sequence>